<evidence type="ECO:0000259" key="4">
    <source>
        <dbReference type="PROSITE" id="PS51471"/>
    </source>
</evidence>
<reference evidence="5" key="1">
    <citation type="submission" date="2020-05" db="UniProtKB">
        <authorList>
            <consortium name="EnsemblMetazoa"/>
        </authorList>
    </citation>
    <scope>IDENTIFICATION</scope>
    <source>
        <strain evidence="5">BB02</strain>
    </source>
</reference>
<accession>A0A2C9L9Y8</accession>
<dbReference type="GO" id="GO:0031418">
    <property type="term" value="F:L-ascorbic acid binding"/>
    <property type="evidence" value="ECO:0007669"/>
    <property type="project" value="UniProtKB-KW"/>
</dbReference>
<dbReference type="OrthoDB" id="420380at2759"/>
<dbReference type="VEuPathDB" id="VectorBase:BGLAX_050269"/>
<organism evidence="5 6">
    <name type="scientific">Biomphalaria glabrata</name>
    <name type="common">Bloodfluke planorb</name>
    <name type="synonym">Freshwater snail</name>
    <dbReference type="NCBI Taxonomy" id="6526"/>
    <lineage>
        <taxon>Eukaryota</taxon>
        <taxon>Metazoa</taxon>
        <taxon>Spiralia</taxon>
        <taxon>Lophotrochozoa</taxon>
        <taxon>Mollusca</taxon>
        <taxon>Gastropoda</taxon>
        <taxon>Heterobranchia</taxon>
        <taxon>Euthyneura</taxon>
        <taxon>Panpulmonata</taxon>
        <taxon>Hygrophila</taxon>
        <taxon>Lymnaeoidea</taxon>
        <taxon>Planorbidae</taxon>
        <taxon>Biomphalaria</taxon>
    </lineage>
</organism>
<dbReference type="GO" id="GO:0005783">
    <property type="term" value="C:endoplasmic reticulum"/>
    <property type="evidence" value="ECO:0007669"/>
    <property type="project" value="TreeGrafter"/>
</dbReference>
<dbReference type="GO" id="GO:0046872">
    <property type="term" value="F:metal ion binding"/>
    <property type="evidence" value="ECO:0007669"/>
    <property type="project" value="UniProtKB-KW"/>
</dbReference>
<sequence length="103" mass="11666">MTSNSANINELQTFLQVVNYGLAGHYYVHMDAKQDTFERILTFLIYLSDVEMGGNTIFPNVGISVSPQKNMALLWYNYNPAHELDILTEHAGCPVLKGQKWSK</sequence>
<feature type="domain" description="Fe2OG dioxygenase" evidence="4">
    <location>
        <begin position="7"/>
        <end position="103"/>
    </location>
</feature>
<evidence type="ECO:0000313" key="6">
    <source>
        <dbReference type="Proteomes" id="UP000076420"/>
    </source>
</evidence>
<dbReference type="Gene3D" id="2.60.120.620">
    <property type="entry name" value="q2cbj1_9rhob like domain"/>
    <property type="match status" value="1"/>
</dbReference>
<dbReference type="GO" id="GO:0004656">
    <property type="term" value="F:procollagen-proline 4-dioxygenase activity"/>
    <property type="evidence" value="ECO:0007669"/>
    <property type="project" value="TreeGrafter"/>
</dbReference>
<dbReference type="KEGG" id="bgt:106058828"/>
<proteinExistence type="predicted"/>
<keyword evidence="2" id="KW-0847">Vitamin C</keyword>
<evidence type="ECO:0000313" key="5">
    <source>
        <dbReference type="EnsemblMetazoa" id="BGLB028795-PA"/>
    </source>
</evidence>
<dbReference type="PANTHER" id="PTHR10869:SF244">
    <property type="entry name" value="PROLYL 4-HYDROXYLASE SUBUNIT ALPHA-2"/>
    <property type="match status" value="1"/>
</dbReference>
<dbReference type="AlphaFoldDB" id="A0A2C9L9Y8"/>
<evidence type="ECO:0000256" key="3">
    <source>
        <dbReference type="ARBA" id="ARBA00023004"/>
    </source>
</evidence>
<dbReference type="Pfam" id="PF13640">
    <property type="entry name" value="2OG-FeII_Oxy_3"/>
    <property type="match status" value="1"/>
</dbReference>
<name>A0A2C9L9Y8_BIOGL</name>
<dbReference type="PROSITE" id="PS51471">
    <property type="entry name" value="FE2OG_OXY"/>
    <property type="match status" value="1"/>
</dbReference>
<dbReference type="PANTHER" id="PTHR10869">
    <property type="entry name" value="PROLYL 4-HYDROXYLASE ALPHA SUBUNIT"/>
    <property type="match status" value="1"/>
</dbReference>
<gene>
    <name evidence="5" type="primary">106058828</name>
</gene>
<dbReference type="VEuPathDB" id="VectorBase:BGLB028795"/>
<dbReference type="Proteomes" id="UP000076420">
    <property type="component" value="Unassembled WGS sequence"/>
</dbReference>
<keyword evidence="1" id="KW-0479">Metal-binding</keyword>
<dbReference type="STRING" id="6526.A0A2C9L9Y8"/>
<dbReference type="EnsemblMetazoa" id="BGLB028795-RA">
    <property type="protein sequence ID" value="BGLB028795-PA"/>
    <property type="gene ID" value="BGLB028795"/>
</dbReference>
<dbReference type="InterPro" id="IPR005123">
    <property type="entry name" value="Oxoglu/Fe-dep_dioxygenase_dom"/>
</dbReference>
<evidence type="ECO:0000256" key="1">
    <source>
        <dbReference type="ARBA" id="ARBA00022723"/>
    </source>
</evidence>
<keyword evidence="3" id="KW-0408">Iron</keyword>
<dbReference type="InterPro" id="IPR045054">
    <property type="entry name" value="P4HA-like"/>
</dbReference>
<dbReference type="InterPro" id="IPR044862">
    <property type="entry name" value="Pro_4_hyd_alph_FE2OG_OXY"/>
</dbReference>
<evidence type="ECO:0000256" key="2">
    <source>
        <dbReference type="ARBA" id="ARBA00022896"/>
    </source>
</evidence>
<protein>
    <recommendedName>
        <fullName evidence="4">Fe2OG dioxygenase domain-containing protein</fullName>
    </recommendedName>
</protein>